<dbReference type="InterPro" id="IPR001926">
    <property type="entry name" value="TrpB-like_PALP"/>
</dbReference>
<dbReference type="InterPro" id="IPR050147">
    <property type="entry name" value="Ser/Thr_Dehydratase"/>
</dbReference>
<dbReference type="AlphaFoldDB" id="A0A6J6NU12"/>
<dbReference type="GO" id="GO:0009088">
    <property type="term" value="P:threonine biosynthetic process"/>
    <property type="evidence" value="ECO:0007669"/>
    <property type="project" value="UniProtKB-UniPathway"/>
</dbReference>
<dbReference type="UniPathway" id="UPA00050">
    <property type="reaction ID" value="UER00065"/>
</dbReference>
<dbReference type="GO" id="GO:0006567">
    <property type="term" value="P:L-threonine catabolic process"/>
    <property type="evidence" value="ECO:0007669"/>
    <property type="project" value="TreeGrafter"/>
</dbReference>
<keyword evidence="7" id="KW-0791">Threonine biosynthesis</keyword>
<dbReference type="InterPro" id="IPR036052">
    <property type="entry name" value="TrpB-like_PALP_sf"/>
</dbReference>
<dbReference type="InterPro" id="IPR026260">
    <property type="entry name" value="Thr_Synthase_bac/arc"/>
</dbReference>
<keyword evidence="8" id="KW-0663">Pyridoxal phosphate</keyword>
<dbReference type="InterPro" id="IPR004450">
    <property type="entry name" value="Thr_synthase-like"/>
</dbReference>
<evidence type="ECO:0000256" key="4">
    <source>
        <dbReference type="ARBA" id="ARBA00013028"/>
    </source>
</evidence>
<evidence type="ECO:0000259" key="11">
    <source>
        <dbReference type="Pfam" id="PF00291"/>
    </source>
</evidence>
<dbReference type="InterPro" id="IPR000634">
    <property type="entry name" value="Ser/Thr_deHydtase_PyrdxlP-BS"/>
</dbReference>
<evidence type="ECO:0000256" key="8">
    <source>
        <dbReference type="ARBA" id="ARBA00022898"/>
    </source>
</evidence>
<comment type="pathway">
    <text evidence="2">Amino-acid biosynthesis; L-threonine biosynthesis; L-threonine from L-aspartate: step 5/5.</text>
</comment>
<comment type="similarity">
    <text evidence="3">Belongs to the threonine synthase family.</text>
</comment>
<evidence type="ECO:0000256" key="9">
    <source>
        <dbReference type="ARBA" id="ARBA00023239"/>
    </source>
</evidence>
<sequence length="327" mass="34168">MGVIDRYRDRIPVIGPNTPNLTLGEGSTPLVRARRLGETLGVELWFKFEGMNPTASFKDRGMVVAVAKALEAGVDGIICASTGNTAASAAAYGAAAGLTTVVLTPTGQIAAAKGAQARAVGARVLEVRGSFDEALQSCRELADRGVFALVNSVNPDRIEGQKTAAFEINEALGSVPHVLALPYGGGGNTVAYCKGFTEEGVKPRILQGEATARATTLATAIRIAEPAHQHEIDDLDAQGWLERVSLSDEEIAHAWHEIANNEGLFCEPSSAAGFAALKHAELEKGSTVVCVLTGHGLKDTSRVDAMAAPSRLVDADADSILAEAMRP</sequence>
<keyword evidence="6" id="KW-0028">Amino-acid biosynthesis</keyword>
<dbReference type="Pfam" id="PF00291">
    <property type="entry name" value="PALP"/>
    <property type="match status" value="1"/>
</dbReference>
<dbReference type="GO" id="GO:0004795">
    <property type="term" value="F:threonine synthase activity"/>
    <property type="evidence" value="ECO:0007669"/>
    <property type="project" value="UniProtKB-EC"/>
</dbReference>
<reference evidence="12" key="1">
    <citation type="submission" date="2020-05" db="EMBL/GenBank/DDBJ databases">
        <authorList>
            <person name="Chiriac C."/>
            <person name="Salcher M."/>
            <person name="Ghai R."/>
            <person name="Kavagutti S V."/>
        </authorList>
    </citation>
    <scope>NUCLEOTIDE SEQUENCE</scope>
</reference>
<evidence type="ECO:0000256" key="7">
    <source>
        <dbReference type="ARBA" id="ARBA00022697"/>
    </source>
</evidence>
<dbReference type="NCBIfam" id="TIGR00260">
    <property type="entry name" value="thrC"/>
    <property type="match status" value="1"/>
</dbReference>
<evidence type="ECO:0000256" key="10">
    <source>
        <dbReference type="ARBA" id="ARBA00049144"/>
    </source>
</evidence>
<dbReference type="Gene3D" id="3.40.50.1100">
    <property type="match status" value="2"/>
</dbReference>
<keyword evidence="9" id="KW-0456">Lyase</keyword>
<organism evidence="12">
    <name type="scientific">freshwater metagenome</name>
    <dbReference type="NCBI Taxonomy" id="449393"/>
    <lineage>
        <taxon>unclassified sequences</taxon>
        <taxon>metagenomes</taxon>
        <taxon>ecological metagenomes</taxon>
    </lineage>
</organism>
<comment type="catalytic activity">
    <reaction evidence="10">
        <text>O-phospho-L-homoserine + H2O = L-threonine + phosphate</text>
        <dbReference type="Rhea" id="RHEA:10840"/>
        <dbReference type="ChEBI" id="CHEBI:15377"/>
        <dbReference type="ChEBI" id="CHEBI:43474"/>
        <dbReference type="ChEBI" id="CHEBI:57590"/>
        <dbReference type="ChEBI" id="CHEBI:57926"/>
        <dbReference type="EC" id="4.2.3.1"/>
    </reaction>
</comment>
<dbReference type="PROSITE" id="PS00165">
    <property type="entry name" value="DEHYDRATASE_SER_THR"/>
    <property type="match status" value="1"/>
</dbReference>
<evidence type="ECO:0000256" key="1">
    <source>
        <dbReference type="ARBA" id="ARBA00001933"/>
    </source>
</evidence>
<evidence type="ECO:0000313" key="12">
    <source>
        <dbReference type="EMBL" id="CAB4690007.1"/>
    </source>
</evidence>
<feature type="domain" description="Tryptophan synthase beta chain-like PALP" evidence="11">
    <location>
        <begin position="22"/>
        <end position="294"/>
    </location>
</feature>
<dbReference type="GO" id="GO:0030170">
    <property type="term" value="F:pyridoxal phosphate binding"/>
    <property type="evidence" value="ECO:0007669"/>
    <property type="project" value="InterPro"/>
</dbReference>
<dbReference type="SUPFAM" id="SSF53686">
    <property type="entry name" value="Tryptophan synthase beta subunit-like PLP-dependent enzymes"/>
    <property type="match status" value="1"/>
</dbReference>
<evidence type="ECO:0000256" key="3">
    <source>
        <dbReference type="ARBA" id="ARBA00005517"/>
    </source>
</evidence>
<evidence type="ECO:0000256" key="6">
    <source>
        <dbReference type="ARBA" id="ARBA00022605"/>
    </source>
</evidence>
<dbReference type="PIRSF" id="PIRSF038945">
    <property type="entry name" value="Thr_synthase"/>
    <property type="match status" value="1"/>
</dbReference>
<dbReference type="EC" id="4.2.3.1" evidence="4"/>
<dbReference type="PANTHER" id="PTHR48078">
    <property type="entry name" value="THREONINE DEHYDRATASE, MITOCHONDRIAL-RELATED"/>
    <property type="match status" value="1"/>
</dbReference>
<proteinExistence type="inferred from homology"/>
<evidence type="ECO:0000256" key="2">
    <source>
        <dbReference type="ARBA" id="ARBA00004979"/>
    </source>
</evidence>
<accession>A0A6J6NU12</accession>
<dbReference type="GO" id="GO:0009097">
    <property type="term" value="P:isoleucine biosynthetic process"/>
    <property type="evidence" value="ECO:0007669"/>
    <property type="project" value="TreeGrafter"/>
</dbReference>
<evidence type="ECO:0000256" key="5">
    <source>
        <dbReference type="ARBA" id="ARBA00018679"/>
    </source>
</evidence>
<dbReference type="PANTHER" id="PTHR48078:SF6">
    <property type="entry name" value="L-THREONINE DEHYDRATASE CATABOLIC TDCB"/>
    <property type="match status" value="1"/>
</dbReference>
<protein>
    <recommendedName>
        <fullName evidence="5">Threonine synthase</fullName>
        <ecNumber evidence="4">4.2.3.1</ecNumber>
    </recommendedName>
</protein>
<dbReference type="GO" id="GO:0004794">
    <property type="term" value="F:threonine deaminase activity"/>
    <property type="evidence" value="ECO:0007669"/>
    <property type="project" value="TreeGrafter"/>
</dbReference>
<comment type="cofactor">
    <cofactor evidence="1">
        <name>pyridoxal 5'-phosphate</name>
        <dbReference type="ChEBI" id="CHEBI:597326"/>
    </cofactor>
</comment>
<dbReference type="EMBL" id="CAEZXP010000001">
    <property type="protein sequence ID" value="CAB4690007.1"/>
    <property type="molecule type" value="Genomic_DNA"/>
</dbReference>
<name>A0A6J6NU12_9ZZZZ</name>
<dbReference type="GO" id="GO:0006565">
    <property type="term" value="P:L-serine catabolic process"/>
    <property type="evidence" value="ECO:0007669"/>
    <property type="project" value="TreeGrafter"/>
</dbReference>
<dbReference type="GO" id="GO:0003941">
    <property type="term" value="F:L-serine ammonia-lyase activity"/>
    <property type="evidence" value="ECO:0007669"/>
    <property type="project" value="TreeGrafter"/>
</dbReference>
<gene>
    <name evidence="12" type="ORF">UFOPK2399_00640</name>
</gene>